<dbReference type="Gene3D" id="3.40.50.300">
    <property type="entry name" value="P-loop containing nucleotide triphosphate hydrolases"/>
    <property type="match status" value="1"/>
</dbReference>
<feature type="domain" description="Molybdopterin-guanine dinucleotide biosynthesis protein B (MobB)" evidence="1">
    <location>
        <begin position="13"/>
        <end position="139"/>
    </location>
</feature>
<dbReference type="KEGG" id="pyg:AWM70_08360"/>
<dbReference type="NCBIfam" id="TIGR00176">
    <property type="entry name" value="mobB"/>
    <property type="match status" value="1"/>
</dbReference>
<protein>
    <recommendedName>
        <fullName evidence="1">Molybdopterin-guanine dinucleotide biosynthesis protein B (MobB) domain-containing protein</fullName>
    </recommendedName>
</protein>
<dbReference type="Proteomes" id="UP000092573">
    <property type="component" value="Chromosome"/>
</dbReference>
<dbReference type="InterPro" id="IPR004435">
    <property type="entry name" value="MobB_dom"/>
</dbReference>
<evidence type="ECO:0000313" key="3">
    <source>
        <dbReference type="Proteomes" id="UP000092573"/>
    </source>
</evidence>
<gene>
    <name evidence="2" type="ORF">AWM70_08360</name>
</gene>
<sequence>MLVKGMASRKPVVLQIAGYKNSGKTTLAEYLVRYFSARGLKVGVIKHDGHEFDVDHAGTDSWRMTQAGAAAVAIASARRTAVIEEQGRSLDELLARFGEADLVIVEGFKREAYPKIVMLRSPEDLSLIRECTGIAAVVCWEALHASDAIQELGAAAAGVPGFKLGESARLAEWLAGQIGDAQHKK</sequence>
<reference evidence="2 3" key="1">
    <citation type="submission" date="2016-01" db="EMBL/GenBank/DDBJ databases">
        <title>Complete Genome Sequence of Paenibacillus yonginensis DCY84, a novel Plant Growth-Promoting Bacteria with Elicitation of Induced Systemic Resistance.</title>
        <authorList>
            <person name="Kim Y.J."/>
            <person name="Yang D.C."/>
            <person name="Sukweenadhi J."/>
        </authorList>
    </citation>
    <scope>NUCLEOTIDE SEQUENCE [LARGE SCALE GENOMIC DNA]</scope>
    <source>
        <strain evidence="2 3">DCY84</strain>
    </source>
</reference>
<dbReference type="Pfam" id="PF03205">
    <property type="entry name" value="MobB"/>
    <property type="match status" value="1"/>
</dbReference>
<accession>A0A1B1MZJ3</accession>
<dbReference type="PANTHER" id="PTHR40072">
    <property type="entry name" value="MOLYBDOPTERIN-GUANINE DINUCLEOTIDE BIOSYNTHESIS ADAPTER PROTEIN-RELATED"/>
    <property type="match status" value="1"/>
</dbReference>
<dbReference type="EMBL" id="CP014167">
    <property type="protein sequence ID" value="ANS74594.1"/>
    <property type="molecule type" value="Genomic_DNA"/>
</dbReference>
<dbReference type="AlphaFoldDB" id="A0A1B1MZJ3"/>
<keyword evidence="3" id="KW-1185">Reference proteome</keyword>
<dbReference type="PANTHER" id="PTHR40072:SF1">
    <property type="entry name" value="MOLYBDOPTERIN-GUANINE DINUCLEOTIDE BIOSYNTHESIS ADAPTER PROTEIN"/>
    <property type="match status" value="1"/>
</dbReference>
<dbReference type="SUPFAM" id="SSF52540">
    <property type="entry name" value="P-loop containing nucleoside triphosphate hydrolases"/>
    <property type="match status" value="1"/>
</dbReference>
<dbReference type="InterPro" id="IPR027417">
    <property type="entry name" value="P-loop_NTPase"/>
</dbReference>
<dbReference type="CDD" id="cd03116">
    <property type="entry name" value="MobB"/>
    <property type="match status" value="1"/>
</dbReference>
<dbReference type="OrthoDB" id="9786803at2"/>
<dbReference type="GO" id="GO:0005525">
    <property type="term" value="F:GTP binding"/>
    <property type="evidence" value="ECO:0007669"/>
    <property type="project" value="InterPro"/>
</dbReference>
<proteinExistence type="predicted"/>
<organism evidence="2 3">
    <name type="scientific">Paenibacillus yonginensis</name>
    <dbReference type="NCBI Taxonomy" id="1462996"/>
    <lineage>
        <taxon>Bacteria</taxon>
        <taxon>Bacillati</taxon>
        <taxon>Bacillota</taxon>
        <taxon>Bacilli</taxon>
        <taxon>Bacillales</taxon>
        <taxon>Paenibacillaceae</taxon>
        <taxon>Paenibacillus</taxon>
    </lineage>
</organism>
<dbReference type="InterPro" id="IPR052539">
    <property type="entry name" value="MGD_biosynthesis_adapter"/>
</dbReference>
<evidence type="ECO:0000259" key="1">
    <source>
        <dbReference type="Pfam" id="PF03205"/>
    </source>
</evidence>
<evidence type="ECO:0000313" key="2">
    <source>
        <dbReference type="EMBL" id="ANS74594.1"/>
    </source>
</evidence>
<name>A0A1B1MZJ3_9BACL</name>
<dbReference type="STRING" id="1462996.AWM70_08360"/>
<dbReference type="GO" id="GO:0006777">
    <property type="term" value="P:Mo-molybdopterin cofactor biosynthetic process"/>
    <property type="evidence" value="ECO:0007669"/>
    <property type="project" value="InterPro"/>
</dbReference>